<dbReference type="AlphaFoldDB" id="A0A9W6YCA8"/>
<dbReference type="GO" id="GO:0006281">
    <property type="term" value="P:DNA repair"/>
    <property type="evidence" value="ECO:0007669"/>
    <property type="project" value="TreeGrafter"/>
</dbReference>
<evidence type="ECO:0000256" key="6">
    <source>
        <dbReference type="SAM" id="MobiDB-lite"/>
    </source>
</evidence>
<feature type="region of interest" description="Disordered" evidence="6">
    <location>
        <begin position="1147"/>
        <end position="1220"/>
    </location>
</feature>
<dbReference type="OrthoDB" id="448448at2759"/>
<dbReference type="InterPro" id="IPR013083">
    <property type="entry name" value="Znf_RING/FYVE/PHD"/>
</dbReference>
<dbReference type="CDD" id="cd18793">
    <property type="entry name" value="SF2_C_SNF"/>
    <property type="match status" value="1"/>
</dbReference>
<feature type="region of interest" description="Disordered" evidence="6">
    <location>
        <begin position="1051"/>
        <end position="1073"/>
    </location>
</feature>
<evidence type="ECO:0000256" key="5">
    <source>
        <dbReference type="PROSITE-ProRule" id="PRU00175"/>
    </source>
</evidence>
<dbReference type="GO" id="GO:0005634">
    <property type="term" value="C:nucleus"/>
    <property type="evidence" value="ECO:0007669"/>
    <property type="project" value="TreeGrafter"/>
</dbReference>
<dbReference type="SMART" id="SM00184">
    <property type="entry name" value="RING"/>
    <property type="match status" value="2"/>
</dbReference>
<dbReference type="Pfam" id="PF00271">
    <property type="entry name" value="Helicase_C"/>
    <property type="match status" value="1"/>
</dbReference>
<keyword evidence="11" id="KW-1185">Reference proteome</keyword>
<evidence type="ECO:0000259" key="7">
    <source>
        <dbReference type="PROSITE" id="PS50089"/>
    </source>
</evidence>
<feature type="region of interest" description="Disordered" evidence="6">
    <location>
        <begin position="172"/>
        <end position="192"/>
    </location>
</feature>
<comment type="caution">
    <text evidence="10">The sequence shown here is derived from an EMBL/GenBank/DDBJ whole genome shotgun (WGS) entry which is preliminary data.</text>
</comment>
<feature type="compositionally biased region" description="Acidic residues" evidence="6">
    <location>
        <begin position="1179"/>
        <end position="1197"/>
    </location>
</feature>
<evidence type="ECO:0000256" key="3">
    <source>
        <dbReference type="ARBA" id="ARBA00022806"/>
    </source>
</evidence>
<name>A0A9W6YCA8_9STRA</name>
<proteinExistence type="predicted"/>
<accession>A0A9W6YCA8</accession>
<dbReference type="InterPro" id="IPR038718">
    <property type="entry name" value="SNF2-like_sf"/>
</dbReference>
<keyword evidence="4" id="KW-0067">ATP-binding</keyword>
<evidence type="ECO:0000259" key="9">
    <source>
        <dbReference type="PROSITE" id="PS51194"/>
    </source>
</evidence>
<dbReference type="Gene3D" id="3.30.40.10">
    <property type="entry name" value="Zinc/RING finger domain, C3HC4 (zinc finger)"/>
    <property type="match status" value="2"/>
</dbReference>
<feature type="compositionally biased region" description="Basic residues" evidence="6">
    <location>
        <begin position="856"/>
        <end position="874"/>
    </location>
</feature>
<dbReference type="SMART" id="SM00487">
    <property type="entry name" value="DEXDc"/>
    <property type="match status" value="1"/>
</dbReference>
<dbReference type="InterPro" id="IPR014001">
    <property type="entry name" value="Helicase_ATP-bd"/>
</dbReference>
<evidence type="ECO:0000313" key="11">
    <source>
        <dbReference type="Proteomes" id="UP001165121"/>
    </source>
</evidence>
<feature type="domain" description="RING-type" evidence="7">
    <location>
        <begin position="691"/>
        <end position="730"/>
    </location>
</feature>
<dbReference type="PROSITE" id="PS51194">
    <property type="entry name" value="HELICASE_CTER"/>
    <property type="match status" value="1"/>
</dbReference>
<dbReference type="GO" id="GO:0005524">
    <property type="term" value="F:ATP binding"/>
    <property type="evidence" value="ECO:0007669"/>
    <property type="project" value="UniProtKB-KW"/>
</dbReference>
<dbReference type="Gene3D" id="3.40.50.10810">
    <property type="entry name" value="Tandem AAA-ATPase domain"/>
    <property type="match status" value="1"/>
</dbReference>
<keyword evidence="5" id="KW-0863">Zinc-finger</keyword>
<keyword evidence="5" id="KW-0862">Zinc</keyword>
<keyword evidence="1" id="KW-0547">Nucleotide-binding</keyword>
<dbReference type="GO" id="GO:0016787">
    <property type="term" value="F:hydrolase activity"/>
    <property type="evidence" value="ECO:0007669"/>
    <property type="project" value="UniProtKB-KW"/>
</dbReference>
<dbReference type="InterPro" id="IPR001650">
    <property type="entry name" value="Helicase_C-like"/>
</dbReference>
<feature type="compositionally biased region" description="Basic and acidic residues" evidence="6">
    <location>
        <begin position="172"/>
        <end position="181"/>
    </location>
</feature>
<protein>
    <submittedName>
        <fullName evidence="10">Unnamed protein product</fullName>
    </submittedName>
</protein>
<evidence type="ECO:0000256" key="1">
    <source>
        <dbReference type="ARBA" id="ARBA00022741"/>
    </source>
</evidence>
<dbReference type="SUPFAM" id="SSF52540">
    <property type="entry name" value="P-loop containing nucleoside triphosphate hydrolases"/>
    <property type="match status" value="2"/>
</dbReference>
<feature type="domain" description="RING-type" evidence="7">
    <location>
        <begin position="790"/>
        <end position="829"/>
    </location>
</feature>
<dbReference type="InterPro" id="IPR001841">
    <property type="entry name" value="Znf_RING"/>
</dbReference>
<dbReference type="PANTHER" id="PTHR45626">
    <property type="entry name" value="TRANSCRIPTION TERMINATION FACTOR 2-RELATED"/>
    <property type="match status" value="1"/>
</dbReference>
<dbReference type="GO" id="GO:0004386">
    <property type="term" value="F:helicase activity"/>
    <property type="evidence" value="ECO:0007669"/>
    <property type="project" value="UniProtKB-KW"/>
</dbReference>
<dbReference type="EMBL" id="BSXT01007484">
    <property type="protein sequence ID" value="GMF63743.1"/>
    <property type="molecule type" value="Genomic_DNA"/>
</dbReference>
<dbReference type="InterPro" id="IPR049730">
    <property type="entry name" value="SNF2/RAD54-like_C"/>
</dbReference>
<dbReference type="SUPFAM" id="SSF57850">
    <property type="entry name" value="RING/U-box"/>
    <property type="match status" value="1"/>
</dbReference>
<feature type="domain" description="Helicase C-terminal" evidence="9">
    <location>
        <begin position="904"/>
        <end position="1050"/>
    </location>
</feature>
<organism evidence="10 11">
    <name type="scientific">Phytophthora fragariaefolia</name>
    <dbReference type="NCBI Taxonomy" id="1490495"/>
    <lineage>
        <taxon>Eukaryota</taxon>
        <taxon>Sar</taxon>
        <taxon>Stramenopiles</taxon>
        <taxon>Oomycota</taxon>
        <taxon>Peronosporomycetes</taxon>
        <taxon>Peronosporales</taxon>
        <taxon>Peronosporaceae</taxon>
        <taxon>Phytophthora</taxon>
    </lineage>
</organism>
<evidence type="ECO:0000313" key="10">
    <source>
        <dbReference type="EMBL" id="GMF63743.1"/>
    </source>
</evidence>
<keyword evidence="5" id="KW-0479">Metal-binding</keyword>
<dbReference type="InterPro" id="IPR027417">
    <property type="entry name" value="P-loop_NTPase"/>
</dbReference>
<dbReference type="PANTHER" id="PTHR45626:SF14">
    <property type="entry name" value="ATP-DEPENDENT DNA HELICASE (EUROFUNG)"/>
    <property type="match status" value="1"/>
</dbReference>
<dbReference type="PROSITE" id="PS51192">
    <property type="entry name" value="HELICASE_ATP_BIND_1"/>
    <property type="match status" value="1"/>
</dbReference>
<evidence type="ECO:0000256" key="2">
    <source>
        <dbReference type="ARBA" id="ARBA00022801"/>
    </source>
</evidence>
<dbReference type="PROSITE" id="PS50089">
    <property type="entry name" value="ZF_RING_2"/>
    <property type="match status" value="2"/>
</dbReference>
<feature type="compositionally biased region" description="Basic and acidic residues" evidence="6">
    <location>
        <begin position="1051"/>
        <end position="1064"/>
    </location>
</feature>
<dbReference type="SMART" id="SM00490">
    <property type="entry name" value="HELICc"/>
    <property type="match status" value="1"/>
</dbReference>
<feature type="compositionally biased region" description="Polar residues" evidence="6">
    <location>
        <begin position="1147"/>
        <end position="1164"/>
    </location>
</feature>
<dbReference type="InterPro" id="IPR050628">
    <property type="entry name" value="SNF2_RAD54_helicase_TF"/>
</dbReference>
<keyword evidence="3" id="KW-0347">Helicase</keyword>
<feature type="region of interest" description="Disordered" evidence="6">
    <location>
        <begin position="849"/>
        <end position="881"/>
    </location>
</feature>
<dbReference type="CDD" id="cd16449">
    <property type="entry name" value="RING-HC"/>
    <property type="match status" value="1"/>
</dbReference>
<dbReference type="Gene3D" id="3.40.50.300">
    <property type="entry name" value="P-loop containing nucleotide triphosphate hydrolases"/>
    <property type="match status" value="1"/>
</dbReference>
<dbReference type="Proteomes" id="UP001165121">
    <property type="component" value="Unassembled WGS sequence"/>
</dbReference>
<evidence type="ECO:0000256" key="4">
    <source>
        <dbReference type="ARBA" id="ARBA00022840"/>
    </source>
</evidence>
<evidence type="ECO:0000259" key="8">
    <source>
        <dbReference type="PROSITE" id="PS51192"/>
    </source>
</evidence>
<feature type="domain" description="Helicase ATP-binding" evidence="8">
    <location>
        <begin position="281"/>
        <end position="514"/>
    </location>
</feature>
<dbReference type="GO" id="GO:0008094">
    <property type="term" value="F:ATP-dependent activity, acting on DNA"/>
    <property type="evidence" value="ECO:0007669"/>
    <property type="project" value="TreeGrafter"/>
</dbReference>
<sequence>MVPVAVKTELSAPLVLELLVPHFTDVGDVQGSVPVALDLSPSLNVQLVFWERFGVTKDLECINEEEGCPRCKFESFLRGLVILKRRGVLHINGANAVLNDFARLRLQIEGFDAIGAEANLLEFSFVSCHLKQSNSGRTGETDIDKVAAAKHSTCHVVGCNLHRWKAVRVEETSDTVRRSQERSNNSVIENRAQLEPLPNRKLNLPDVFHSLMAQIEVTSIDLWSERIPGLNLKLYEHQRRGLGWMMKREKAVLWETALPQVFTVPGRPSHDSDNILLSAFPETAYDSCGGMLCDEPGLGKTITMLALILLTKGQSTATMPARADEPVPHTFQLRASSRGRSLQTDYLLSTSACLVVAPDALVEHWAEQIKSHVVEQGFKTYVDRADKLAKPLPESDKLVQFDVVIVSFSRMTKEWRFHRPPSATEARVINRYGFEDQPDRYWDGSLRGSVSTLLKIHWLRVVVDEGHKLGGRAPTQLMQMARLLCAERRWVMTGTPSPNTLKSADLLYIHGLLVFLRNQPYGRADGRAWTKAIAGPFERDEPVGFYRLQHLLSRIMIRHTKDSIRDKLPEPIRHTVVVDPSPSEFKLYNALAEHVRANLVSTSIDLPSTVGSSPRSHLKSLLNRENRRKAGQIESGLTFAFIGGYAVEWTVKTERMLTTLKQLRSSGVCEPRVLAMAEYLNGIHLKKKTRCADCGEGRRFLMVFPCGHLCCAHCIDELKTEIGEYRCNFCYEPYDEDEFNYLQPTLTGEWTARGREQTLGKLRASGVNEARVARVAAYIDTLEANPATECRNCQRQLHLLLVLPCGHLSCPDCVEKRYQEFGPSCVLCHAPCARNGFIALQPEILPKALEDDSKPARRNKVKTGTTKKQKRKQKQAGSAQKRAVNYKRDYWKIDSSKIFYTATRVRELIKEFAREQCPKLKVIIFSQFRESIWRTKVAFEQQDIPTADFIALLNPRERSKNLEEFRSNENVHVLLLSNLGSHGLDLSFVTHIFLLEEIWDKSVEMQVISRAHRMGASRSVVVEQLWMRGTVECQLTATNQQLFKNETAIDRDQGVHNGPTREEVQEASSADKSSFQQMKMNYILNNLRVLSPNVVGKDGEVRFCVRNESEAIIRQGIHTISDSGEINTVLDMPNPPQRSQVSTAYTRFQGASQRPRSPAETTPSQRKRSGPPEVIVIDDSIDSSEGGDNDSDSEEIREESAPVIPVQKPQQNEALVKQEPAYIEIMNEETESE</sequence>
<reference evidence="10" key="1">
    <citation type="submission" date="2023-04" db="EMBL/GenBank/DDBJ databases">
        <title>Phytophthora fragariaefolia NBRC 109709.</title>
        <authorList>
            <person name="Ichikawa N."/>
            <person name="Sato H."/>
            <person name="Tonouchi N."/>
        </authorList>
    </citation>
    <scope>NUCLEOTIDE SEQUENCE</scope>
    <source>
        <strain evidence="10">NBRC 109709</strain>
    </source>
</reference>
<keyword evidence="2" id="KW-0378">Hydrolase</keyword>
<dbReference type="GO" id="GO:0008270">
    <property type="term" value="F:zinc ion binding"/>
    <property type="evidence" value="ECO:0007669"/>
    <property type="project" value="UniProtKB-KW"/>
</dbReference>
<dbReference type="InterPro" id="IPR000330">
    <property type="entry name" value="SNF2_N"/>
</dbReference>
<gene>
    <name evidence="10" type="ORF">Pfra01_002776900</name>
</gene>
<dbReference type="CDD" id="cd18008">
    <property type="entry name" value="DEXDc_SHPRH-like"/>
    <property type="match status" value="1"/>
</dbReference>
<dbReference type="Pfam" id="PF00176">
    <property type="entry name" value="SNF2-rel_dom"/>
    <property type="match status" value="1"/>
</dbReference>